<evidence type="ECO:0000313" key="2">
    <source>
        <dbReference type="EMBL" id="RLN00340.1"/>
    </source>
</evidence>
<feature type="region of interest" description="Disordered" evidence="1">
    <location>
        <begin position="168"/>
        <end position="203"/>
    </location>
</feature>
<comment type="caution">
    <text evidence="2">The sequence shown here is derived from an EMBL/GenBank/DDBJ whole genome shotgun (WGS) entry which is preliminary data.</text>
</comment>
<dbReference type="EMBL" id="PQIB02000009">
    <property type="protein sequence ID" value="RLN00340.1"/>
    <property type="molecule type" value="Genomic_DNA"/>
</dbReference>
<protein>
    <submittedName>
        <fullName evidence="2">Uncharacterized protein</fullName>
    </submittedName>
</protein>
<proteinExistence type="predicted"/>
<sequence length="230" mass="24787">MLITFLKPVTHQQPEYTRNELQMDRKLTMAIDGSICAVLIIGEVDAAAEHLDSVEPRGSHADPEVHLRHHNHGEPPDDVRQVAGEALNRGVVDEESRRVDADQARGRQVVLWPCRVIDYGMDLVCCRGLRAVHQVDEDALVLHLGAALAAGVGRNGEVEPHPVAAAQRAARGVGDEEADAGRPEDCRDHDDNGGGGQGSAKSGEDVVLDVPCFARSSHGDGVQAWLLVME</sequence>
<dbReference type="Proteomes" id="UP000275267">
    <property type="component" value="Unassembled WGS sequence"/>
</dbReference>
<accession>A0A3L6RBY3</accession>
<reference evidence="3" key="1">
    <citation type="journal article" date="2019" name="Nat. Commun.">
        <title>The genome of broomcorn millet.</title>
        <authorList>
            <person name="Zou C."/>
            <person name="Miki D."/>
            <person name="Li D."/>
            <person name="Tang Q."/>
            <person name="Xiao L."/>
            <person name="Rajput S."/>
            <person name="Deng P."/>
            <person name="Jia W."/>
            <person name="Huang R."/>
            <person name="Zhang M."/>
            <person name="Sun Y."/>
            <person name="Hu J."/>
            <person name="Fu X."/>
            <person name="Schnable P.S."/>
            <person name="Li F."/>
            <person name="Zhang H."/>
            <person name="Feng B."/>
            <person name="Zhu X."/>
            <person name="Liu R."/>
            <person name="Schnable J.C."/>
            <person name="Zhu J.-K."/>
            <person name="Zhang H."/>
        </authorList>
    </citation>
    <scope>NUCLEOTIDE SEQUENCE [LARGE SCALE GENOMIC DNA]</scope>
</reference>
<organism evidence="2 3">
    <name type="scientific">Panicum miliaceum</name>
    <name type="common">Proso millet</name>
    <name type="synonym">Broomcorn millet</name>
    <dbReference type="NCBI Taxonomy" id="4540"/>
    <lineage>
        <taxon>Eukaryota</taxon>
        <taxon>Viridiplantae</taxon>
        <taxon>Streptophyta</taxon>
        <taxon>Embryophyta</taxon>
        <taxon>Tracheophyta</taxon>
        <taxon>Spermatophyta</taxon>
        <taxon>Magnoliopsida</taxon>
        <taxon>Liliopsida</taxon>
        <taxon>Poales</taxon>
        <taxon>Poaceae</taxon>
        <taxon>PACMAD clade</taxon>
        <taxon>Panicoideae</taxon>
        <taxon>Panicodae</taxon>
        <taxon>Paniceae</taxon>
        <taxon>Panicinae</taxon>
        <taxon>Panicum</taxon>
        <taxon>Panicum sect. Panicum</taxon>
    </lineage>
</organism>
<dbReference type="AlphaFoldDB" id="A0A3L6RBY3"/>
<evidence type="ECO:0000256" key="1">
    <source>
        <dbReference type="SAM" id="MobiDB-lite"/>
    </source>
</evidence>
<name>A0A3L6RBY3_PANMI</name>
<keyword evidence="3" id="KW-1185">Reference proteome</keyword>
<feature type="compositionally biased region" description="Basic and acidic residues" evidence="1">
    <location>
        <begin position="179"/>
        <end position="192"/>
    </location>
</feature>
<feature type="region of interest" description="Disordered" evidence="1">
    <location>
        <begin position="54"/>
        <end position="76"/>
    </location>
</feature>
<evidence type="ECO:0000313" key="3">
    <source>
        <dbReference type="Proteomes" id="UP000275267"/>
    </source>
</evidence>
<gene>
    <name evidence="2" type="ORF">C2845_PM06G29320</name>
</gene>